<sequence length="103" mass="11588">MEKHIERHLVQAVKRLGGTAYKFSSPSHRGVSDRVVCLPGQTWFVELKQASGKLSPLQKLFAEDMKRLGQNYACLWSKEDVDKWISDLTKKPAQISSSSATEP</sequence>
<proteinExistence type="predicted"/>
<evidence type="ECO:0000256" key="1">
    <source>
        <dbReference type="ARBA" id="ARBA00001946"/>
    </source>
</evidence>
<accession>A0A6J5LJC1</accession>
<keyword evidence="2" id="KW-0540">Nuclease</keyword>
<protein>
    <submittedName>
        <fullName evidence="5">VRR-NUC domain containing protein</fullName>
    </submittedName>
</protein>
<dbReference type="GO" id="GO:0004518">
    <property type="term" value="F:nuclease activity"/>
    <property type="evidence" value="ECO:0007669"/>
    <property type="project" value="UniProtKB-KW"/>
</dbReference>
<dbReference type="InterPro" id="IPR011856">
    <property type="entry name" value="tRNA_endonuc-like_dom_sf"/>
</dbReference>
<name>A0A6J5LJC1_9CAUD</name>
<dbReference type="GO" id="GO:0003676">
    <property type="term" value="F:nucleic acid binding"/>
    <property type="evidence" value="ECO:0007669"/>
    <property type="project" value="InterPro"/>
</dbReference>
<dbReference type="SMART" id="SM00990">
    <property type="entry name" value="VRR_NUC"/>
    <property type="match status" value="1"/>
</dbReference>
<dbReference type="InterPro" id="IPR014883">
    <property type="entry name" value="VRR_NUC"/>
</dbReference>
<evidence type="ECO:0000256" key="3">
    <source>
        <dbReference type="ARBA" id="ARBA00022801"/>
    </source>
</evidence>
<evidence type="ECO:0000259" key="4">
    <source>
        <dbReference type="SMART" id="SM00990"/>
    </source>
</evidence>
<evidence type="ECO:0000313" key="5">
    <source>
        <dbReference type="EMBL" id="CAB4134265.1"/>
    </source>
</evidence>
<feature type="domain" description="VRR-NUC" evidence="4">
    <location>
        <begin position="1"/>
        <end position="79"/>
    </location>
</feature>
<evidence type="ECO:0000256" key="2">
    <source>
        <dbReference type="ARBA" id="ARBA00022722"/>
    </source>
</evidence>
<keyword evidence="3" id="KW-0378">Hydrolase</keyword>
<comment type="cofactor">
    <cofactor evidence="1">
        <name>Mg(2+)</name>
        <dbReference type="ChEBI" id="CHEBI:18420"/>
    </cofactor>
</comment>
<dbReference type="Gene3D" id="3.40.1350.10">
    <property type="match status" value="1"/>
</dbReference>
<dbReference type="GO" id="GO:0016788">
    <property type="term" value="F:hydrolase activity, acting on ester bonds"/>
    <property type="evidence" value="ECO:0007669"/>
    <property type="project" value="InterPro"/>
</dbReference>
<dbReference type="EMBL" id="LR796280">
    <property type="protein sequence ID" value="CAB4134265.1"/>
    <property type="molecule type" value="Genomic_DNA"/>
</dbReference>
<gene>
    <name evidence="5" type="ORF">UFOVP266_39</name>
</gene>
<reference evidence="5" key="1">
    <citation type="submission" date="2020-04" db="EMBL/GenBank/DDBJ databases">
        <authorList>
            <person name="Chiriac C."/>
            <person name="Salcher M."/>
            <person name="Ghai R."/>
            <person name="Kavagutti S V."/>
        </authorList>
    </citation>
    <scope>NUCLEOTIDE SEQUENCE</scope>
</reference>
<organism evidence="5">
    <name type="scientific">uncultured Caudovirales phage</name>
    <dbReference type="NCBI Taxonomy" id="2100421"/>
    <lineage>
        <taxon>Viruses</taxon>
        <taxon>Duplodnaviria</taxon>
        <taxon>Heunggongvirae</taxon>
        <taxon>Uroviricota</taxon>
        <taxon>Caudoviricetes</taxon>
        <taxon>Peduoviridae</taxon>
        <taxon>Maltschvirus</taxon>
        <taxon>Maltschvirus maltsch</taxon>
    </lineage>
</organism>